<accession>A0A502E2H7</accession>
<keyword evidence="10 17" id="KW-0675">Receptor</keyword>
<dbReference type="Proteomes" id="UP000319212">
    <property type="component" value="Unassembled WGS sequence"/>
</dbReference>
<evidence type="ECO:0000259" key="16">
    <source>
        <dbReference type="Pfam" id="PF07715"/>
    </source>
</evidence>
<evidence type="ECO:0000256" key="4">
    <source>
        <dbReference type="ARBA" id="ARBA00022452"/>
    </source>
</evidence>
<gene>
    <name evidence="17" type="ORF">EAH82_04390</name>
</gene>
<feature type="domain" description="TonB-dependent receptor-like beta-barrel" evidence="15">
    <location>
        <begin position="230"/>
        <end position="624"/>
    </location>
</feature>
<evidence type="ECO:0000256" key="13">
    <source>
        <dbReference type="RuleBase" id="RU003357"/>
    </source>
</evidence>
<evidence type="ECO:0000256" key="8">
    <source>
        <dbReference type="ARBA" id="ARBA00023077"/>
    </source>
</evidence>
<evidence type="ECO:0000256" key="10">
    <source>
        <dbReference type="ARBA" id="ARBA00023170"/>
    </source>
</evidence>
<dbReference type="InterPro" id="IPR037066">
    <property type="entry name" value="Plug_dom_sf"/>
</dbReference>
<dbReference type="Gene3D" id="2.40.170.20">
    <property type="entry name" value="TonB-dependent receptor, beta-barrel domain"/>
    <property type="match status" value="1"/>
</dbReference>
<evidence type="ECO:0000259" key="15">
    <source>
        <dbReference type="Pfam" id="PF00593"/>
    </source>
</evidence>
<evidence type="ECO:0000256" key="12">
    <source>
        <dbReference type="PROSITE-ProRule" id="PRU01360"/>
    </source>
</evidence>
<dbReference type="PANTHER" id="PTHR30069:SF53">
    <property type="entry name" value="COLICIN I RECEPTOR-RELATED"/>
    <property type="match status" value="1"/>
</dbReference>
<dbReference type="Pfam" id="PF07715">
    <property type="entry name" value="Plug"/>
    <property type="match status" value="1"/>
</dbReference>
<feature type="signal peptide" evidence="14">
    <location>
        <begin position="1"/>
        <end position="39"/>
    </location>
</feature>
<comment type="subcellular location">
    <subcellularLocation>
        <location evidence="1 12">Cell outer membrane</location>
        <topology evidence="1 12">Multi-pass membrane protein</topology>
    </subcellularLocation>
</comment>
<dbReference type="OrthoDB" id="183532at2"/>
<dbReference type="PROSITE" id="PS52016">
    <property type="entry name" value="TONB_DEPENDENT_REC_3"/>
    <property type="match status" value="1"/>
</dbReference>
<evidence type="ECO:0000256" key="1">
    <source>
        <dbReference type="ARBA" id="ARBA00004571"/>
    </source>
</evidence>
<dbReference type="RefSeq" id="WP_140838930.1">
    <property type="nucleotide sequence ID" value="NZ_RCZI01000001.1"/>
</dbReference>
<keyword evidence="3 12" id="KW-0813">Transport</keyword>
<protein>
    <submittedName>
        <fullName evidence="17">TonB-dependent receptor</fullName>
    </submittedName>
</protein>
<evidence type="ECO:0000256" key="11">
    <source>
        <dbReference type="ARBA" id="ARBA00023237"/>
    </source>
</evidence>
<dbReference type="GO" id="GO:0006811">
    <property type="term" value="P:monoatomic ion transport"/>
    <property type="evidence" value="ECO:0007669"/>
    <property type="project" value="UniProtKB-KW"/>
</dbReference>
<reference evidence="17 18" key="1">
    <citation type="journal article" date="2019" name="Environ. Microbiol.">
        <title>Species interactions and distinct microbial communities in high Arctic permafrost affected cryosols are associated with the CH4 and CO2 gas fluxes.</title>
        <authorList>
            <person name="Altshuler I."/>
            <person name="Hamel J."/>
            <person name="Turney S."/>
            <person name="Magnuson E."/>
            <person name="Levesque R."/>
            <person name="Greer C."/>
            <person name="Whyte L.G."/>
        </authorList>
    </citation>
    <scope>NUCLEOTIDE SEQUENCE [LARGE SCALE GENOMIC DNA]</scope>
    <source>
        <strain evidence="17 18">S06.C</strain>
    </source>
</reference>
<dbReference type="GO" id="GO:0009279">
    <property type="term" value="C:cell outer membrane"/>
    <property type="evidence" value="ECO:0007669"/>
    <property type="project" value="UniProtKB-SubCell"/>
</dbReference>
<dbReference type="InterPro" id="IPR036942">
    <property type="entry name" value="Beta-barrel_TonB_sf"/>
</dbReference>
<evidence type="ECO:0000256" key="7">
    <source>
        <dbReference type="ARBA" id="ARBA00023065"/>
    </source>
</evidence>
<evidence type="ECO:0000256" key="3">
    <source>
        <dbReference type="ARBA" id="ARBA00022448"/>
    </source>
</evidence>
<dbReference type="GO" id="GO:0015889">
    <property type="term" value="P:cobalamin transport"/>
    <property type="evidence" value="ECO:0007669"/>
    <property type="project" value="TreeGrafter"/>
</dbReference>
<keyword evidence="8 13" id="KW-0798">TonB box</keyword>
<keyword evidence="4 12" id="KW-1134">Transmembrane beta strand</keyword>
<keyword evidence="7" id="KW-0406">Ion transport</keyword>
<dbReference type="EMBL" id="RCZI01000001">
    <property type="protein sequence ID" value="TPG30711.1"/>
    <property type="molecule type" value="Genomic_DNA"/>
</dbReference>
<dbReference type="InterPro" id="IPR039426">
    <property type="entry name" value="TonB-dep_rcpt-like"/>
</dbReference>
<keyword evidence="6 14" id="KW-0732">Signal</keyword>
<comment type="similarity">
    <text evidence="2 12 13">Belongs to the TonB-dependent receptor family.</text>
</comment>
<evidence type="ECO:0000256" key="9">
    <source>
        <dbReference type="ARBA" id="ARBA00023136"/>
    </source>
</evidence>
<evidence type="ECO:0000256" key="6">
    <source>
        <dbReference type="ARBA" id="ARBA00022729"/>
    </source>
</evidence>
<dbReference type="AlphaFoldDB" id="A0A502E2H7"/>
<evidence type="ECO:0000256" key="14">
    <source>
        <dbReference type="SAM" id="SignalP"/>
    </source>
</evidence>
<feature type="chain" id="PRO_5021393546" evidence="14">
    <location>
        <begin position="40"/>
        <end position="652"/>
    </location>
</feature>
<keyword evidence="9 12" id="KW-0472">Membrane</keyword>
<comment type="caution">
    <text evidence="17">The sequence shown here is derived from an EMBL/GenBank/DDBJ whole genome shotgun (WGS) entry which is preliminary data.</text>
</comment>
<sequence length="652" mass="69818">MIHRFSSVGSSLPVRARARFCLAALPFAVATTFPAAVLAQGTTTAPSLRETVVTATRVEQPLSDLVADVSIVDSDTIARSGATGVADVLARLPGIEIGRTGGIGNATSVFIRGAESRFTAVYIDGVRIDSQSTGGAAWEGIPLGQIDRIEVLRGPAAAVYGSDAIGGVIQLFTKRGEGPATPYVGVGIGSHQLRKAEAGLSGSAGEGGAFDYSLGVSREESDGFNLQPLDKRNPVRTAQYSADGWTSPDRDGYRNTSANARLGFQINPAHRLEGTFLYSDTEAQYDNAARTARPPAVFPDDTGTNTLRTAGLAWVAKWNEIYSTRLQVTDGKTTYQTMPSFYRTETETRGYLFQNDFKFGAHRFNATLERREDALDNAATSAASPRLARDRSQNALSLGYGFVQGPHSLQLQARHDDDSEFGGKTTGSAAYGFAITPQWRATASAGTSFRAPTLYQRFSEYGLASLKPEEGRNVELGLRWSEGATNAGVVVYRNRVTNLIAFGAAGGCPSAFGCYANTARAEYQGLTLSAGHRIGDVTLRASADFQDPRDLVTDKQLARRARRHGTLGADWAVAGWTLGAEVQTSGMRYDDAANTRRLGGYTLLNLVASTKLTPSLTVIARLDNAGDKDYQYARLYATAGRTAYVGLKWSPQ</sequence>
<dbReference type="SUPFAM" id="SSF56935">
    <property type="entry name" value="Porins"/>
    <property type="match status" value="1"/>
</dbReference>
<organism evidence="17 18">
    <name type="scientific">Variovorax guangxiensis</name>
    <dbReference type="NCBI Taxonomy" id="1775474"/>
    <lineage>
        <taxon>Bacteria</taxon>
        <taxon>Pseudomonadati</taxon>
        <taxon>Pseudomonadota</taxon>
        <taxon>Betaproteobacteria</taxon>
        <taxon>Burkholderiales</taxon>
        <taxon>Comamonadaceae</taxon>
        <taxon>Variovorax</taxon>
    </lineage>
</organism>
<dbReference type="CDD" id="cd01347">
    <property type="entry name" value="ligand_gated_channel"/>
    <property type="match status" value="1"/>
</dbReference>
<dbReference type="Pfam" id="PF00593">
    <property type="entry name" value="TonB_dep_Rec_b-barrel"/>
    <property type="match status" value="1"/>
</dbReference>
<dbReference type="Gene3D" id="2.170.130.10">
    <property type="entry name" value="TonB-dependent receptor, plug domain"/>
    <property type="match status" value="1"/>
</dbReference>
<dbReference type="PANTHER" id="PTHR30069">
    <property type="entry name" value="TONB-DEPENDENT OUTER MEMBRANE RECEPTOR"/>
    <property type="match status" value="1"/>
</dbReference>
<feature type="domain" description="TonB-dependent receptor plug" evidence="16">
    <location>
        <begin position="62"/>
        <end position="168"/>
    </location>
</feature>
<evidence type="ECO:0000256" key="2">
    <source>
        <dbReference type="ARBA" id="ARBA00009810"/>
    </source>
</evidence>
<keyword evidence="5 12" id="KW-0812">Transmembrane</keyword>
<evidence type="ECO:0000256" key="5">
    <source>
        <dbReference type="ARBA" id="ARBA00022692"/>
    </source>
</evidence>
<keyword evidence="11 12" id="KW-0998">Cell outer membrane</keyword>
<evidence type="ECO:0000313" key="18">
    <source>
        <dbReference type="Proteomes" id="UP000319212"/>
    </source>
</evidence>
<dbReference type="InterPro" id="IPR000531">
    <property type="entry name" value="Beta-barrel_TonB"/>
</dbReference>
<proteinExistence type="inferred from homology"/>
<evidence type="ECO:0000313" key="17">
    <source>
        <dbReference type="EMBL" id="TPG30711.1"/>
    </source>
</evidence>
<name>A0A502E2H7_9BURK</name>
<dbReference type="InterPro" id="IPR012910">
    <property type="entry name" value="Plug_dom"/>
</dbReference>